<dbReference type="Proteomes" id="UP000027222">
    <property type="component" value="Unassembled WGS sequence"/>
</dbReference>
<dbReference type="EMBL" id="KL142369">
    <property type="protein sequence ID" value="KDR82494.1"/>
    <property type="molecule type" value="Genomic_DNA"/>
</dbReference>
<evidence type="ECO:0000256" key="5">
    <source>
        <dbReference type="ARBA" id="ARBA00022792"/>
    </source>
</evidence>
<name>A0A067TRI0_GALM3</name>
<feature type="transmembrane region" description="Helical" evidence="10">
    <location>
        <begin position="68"/>
        <end position="87"/>
    </location>
</feature>
<dbReference type="GO" id="GO:0033617">
    <property type="term" value="P:mitochondrial respiratory chain complex IV assembly"/>
    <property type="evidence" value="ECO:0007669"/>
    <property type="project" value="InterPro"/>
</dbReference>
<evidence type="ECO:0000256" key="9">
    <source>
        <dbReference type="SAM" id="MobiDB-lite"/>
    </source>
</evidence>
<evidence type="ECO:0000313" key="12">
    <source>
        <dbReference type="Proteomes" id="UP000027222"/>
    </source>
</evidence>
<feature type="compositionally biased region" description="Basic and acidic residues" evidence="9">
    <location>
        <begin position="105"/>
        <end position="115"/>
    </location>
</feature>
<dbReference type="GO" id="GO:0005743">
    <property type="term" value="C:mitochondrial inner membrane"/>
    <property type="evidence" value="ECO:0007669"/>
    <property type="project" value="UniProtKB-SubCell"/>
</dbReference>
<keyword evidence="8 10" id="KW-0472">Membrane</keyword>
<gene>
    <name evidence="11" type="ORF">GALMADRAFT_112175</name>
</gene>
<dbReference type="Pfam" id="PF12597">
    <property type="entry name" value="Cox20"/>
    <property type="match status" value="1"/>
</dbReference>
<dbReference type="HOGENOM" id="CLU_101495_2_1_1"/>
<keyword evidence="5" id="KW-0999">Mitochondrion inner membrane</keyword>
<keyword evidence="7" id="KW-0496">Mitochondrion</keyword>
<dbReference type="PRINTS" id="PR02049">
    <property type="entry name" value="PROTEINF36A"/>
</dbReference>
<dbReference type="InterPro" id="IPR022533">
    <property type="entry name" value="Cox20"/>
</dbReference>
<dbReference type="STRING" id="685588.A0A067TRI0"/>
<organism evidence="11 12">
    <name type="scientific">Galerina marginata (strain CBS 339.88)</name>
    <dbReference type="NCBI Taxonomy" id="685588"/>
    <lineage>
        <taxon>Eukaryota</taxon>
        <taxon>Fungi</taxon>
        <taxon>Dikarya</taxon>
        <taxon>Basidiomycota</taxon>
        <taxon>Agaricomycotina</taxon>
        <taxon>Agaricomycetes</taxon>
        <taxon>Agaricomycetidae</taxon>
        <taxon>Agaricales</taxon>
        <taxon>Agaricineae</taxon>
        <taxon>Strophariaceae</taxon>
        <taxon>Galerina</taxon>
    </lineage>
</organism>
<evidence type="ECO:0000313" key="11">
    <source>
        <dbReference type="EMBL" id="KDR82494.1"/>
    </source>
</evidence>
<comment type="similarity">
    <text evidence="2">Belongs to the COX20 family.</text>
</comment>
<dbReference type="AlphaFoldDB" id="A0A067TRI0"/>
<protein>
    <recommendedName>
        <fullName evidence="3">Cytochrome c oxidase assembly protein COX20, mitochondrial</fullName>
    </recommendedName>
</protein>
<evidence type="ECO:0000256" key="6">
    <source>
        <dbReference type="ARBA" id="ARBA00022989"/>
    </source>
</evidence>
<evidence type="ECO:0000256" key="1">
    <source>
        <dbReference type="ARBA" id="ARBA00004273"/>
    </source>
</evidence>
<evidence type="ECO:0000256" key="7">
    <source>
        <dbReference type="ARBA" id="ARBA00023128"/>
    </source>
</evidence>
<evidence type="ECO:0000256" key="8">
    <source>
        <dbReference type="ARBA" id="ARBA00023136"/>
    </source>
</evidence>
<proteinExistence type="inferred from homology"/>
<keyword evidence="12" id="KW-1185">Reference proteome</keyword>
<reference evidence="12" key="1">
    <citation type="journal article" date="2014" name="Proc. Natl. Acad. Sci. U.S.A.">
        <title>Extensive sampling of basidiomycete genomes demonstrates inadequacy of the white-rot/brown-rot paradigm for wood decay fungi.</title>
        <authorList>
            <person name="Riley R."/>
            <person name="Salamov A.A."/>
            <person name="Brown D.W."/>
            <person name="Nagy L.G."/>
            <person name="Floudas D."/>
            <person name="Held B.W."/>
            <person name="Levasseur A."/>
            <person name="Lombard V."/>
            <person name="Morin E."/>
            <person name="Otillar R."/>
            <person name="Lindquist E.A."/>
            <person name="Sun H."/>
            <person name="LaButti K.M."/>
            <person name="Schmutz J."/>
            <person name="Jabbour D."/>
            <person name="Luo H."/>
            <person name="Baker S.E."/>
            <person name="Pisabarro A.G."/>
            <person name="Walton J.D."/>
            <person name="Blanchette R.A."/>
            <person name="Henrissat B."/>
            <person name="Martin F."/>
            <person name="Cullen D."/>
            <person name="Hibbett D.S."/>
            <person name="Grigoriev I.V."/>
        </authorList>
    </citation>
    <scope>NUCLEOTIDE SEQUENCE [LARGE SCALE GENOMIC DNA]</scope>
    <source>
        <strain evidence="12">CBS 339.88</strain>
    </source>
</reference>
<dbReference type="OrthoDB" id="14603at2759"/>
<evidence type="ECO:0000256" key="4">
    <source>
        <dbReference type="ARBA" id="ARBA00022692"/>
    </source>
</evidence>
<evidence type="ECO:0000256" key="10">
    <source>
        <dbReference type="SAM" id="Phobius"/>
    </source>
</evidence>
<feature type="region of interest" description="Disordered" evidence="9">
    <location>
        <begin position="102"/>
        <end position="125"/>
    </location>
</feature>
<feature type="region of interest" description="Disordered" evidence="9">
    <location>
        <begin position="1"/>
        <end position="25"/>
    </location>
</feature>
<accession>A0A067TRI0</accession>
<evidence type="ECO:0000256" key="2">
    <source>
        <dbReference type="ARBA" id="ARBA00009575"/>
    </source>
</evidence>
<dbReference type="PANTHER" id="PTHR31586">
    <property type="entry name" value="CYTOCHROME C OXIDASE PROTEIN 20"/>
    <property type="match status" value="1"/>
</dbReference>
<dbReference type="PANTHER" id="PTHR31586:SF1">
    <property type="entry name" value="CYTOCHROME C OXIDASE ASSEMBLY PROTEIN COX20, MITOCHONDRIAL"/>
    <property type="match status" value="1"/>
</dbReference>
<keyword evidence="4 10" id="KW-0812">Transmembrane</keyword>
<keyword evidence="6 10" id="KW-1133">Transmembrane helix</keyword>
<evidence type="ECO:0000256" key="3">
    <source>
        <dbReference type="ARBA" id="ARBA00017689"/>
    </source>
</evidence>
<comment type="subcellular location">
    <subcellularLocation>
        <location evidence="1">Mitochondrion inner membrane</location>
    </subcellularLocation>
</comment>
<sequence>MFSNTPTSQPPTLPSKVPSPTGNLLQDSLESAKHVSDLPCARNALLAGIASGTGMGVIRGMTAGPMMAGHWAIGTFVLISLGSWHICQKQYTDERRKITQVIESMPKRTLKEGDSRPTNGAGAKS</sequence>